<evidence type="ECO:0000256" key="3">
    <source>
        <dbReference type="ARBA" id="ARBA00022448"/>
    </source>
</evidence>
<keyword evidence="3" id="KW-0813">Transport</keyword>
<reference evidence="11" key="1">
    <citation type="submission" date="2019-10" db="EMBL/GenBank/DDBJ databases">
        <title>Molecular typing, antibiotic resistance determination and virulence profiling for 36 multidrug-resistant clinical Klebsiella pneumoniae isolates using second- and third-generation sequencing.</title>
        <authorList>
            <person name="Shelenkov A."/>
            <person name="Mikhaylova Y."/>
            <person name="Yanushevich Y."/>
            <person name="Samoilov A."/>
            <person name="Petrova L."/>
            <person name="Fomina V."/>
            <person name="Gusarov V."/>
            <person name="Zamyatin M."/>
            <person name="Shagin D."/>
        </authorList>
    </citation>
    <scope>NUCLEOTIDE SEQUENCE [LARGE SCALE GENOMIC DNA]</scope>
    <source>
        <strain evidence="11">CriePir115</strain>
    </source>
</reference>
<evidence type="ECO:0000256" key="7">
    <source>
        <dbReference type="ARBA" id="ARBA00023136"/>
    </source>
</evidence>
<dbReference type="EMBL" id="WJWF01000033">
    <property type="protein sequence ID" value="MRL38421.1"/>
    <property type="molecule type" value="Genomic_DNA"/>
</dbReference>
<dbReference type="Gene3D" id="3.40.50.300">
    <property type="entry name" value="P-loop containing nucleotide triphosphate hydrolases"/>
    <property type="match status" value="2"/>
</dbReference>
<comment type="caution">
    <text evidence="11">The sequence shown here is derived from an EMBL/GenBank/DDBJ whole genome shotgun (WGS) entry which is preliminary data.</text>
</comment>
<evidence type="ECO:0000313" key="11">
    <source>
        <dbReference type="EMBL" id="MRL38421.1"/>
    </source>
</evidence>
<dbReference type="InterPro" id="IPR050388">
    <property type="entry name" value="ABC_Ni/Peptide_Import"/>
</dbReference>
<dbReference type="GO" id="GO:0055085">
    <property type="term" value="P:transmembrane transport"/>
    <property type="evidence" value="ECO:0007669"/>
    <property type="project" value="UniProtKB-ARBA"/>
</dbReference>
<dbReference type="EC" id="7.4.2.9" evidence="8"/>
<dbReference type="GO" id="GO:0005524">
    <property type="term" value="F:ATP binding"/>
    <property type="evidence" value="ECO:0007669"/>
    <property type="project" value="UniProtKB-KW"/>
</dbReference>
<evidence type="ECO:0000259" key="10">
    <source>
        <dbReference type="PROSITE" id="PS50893"/>
    </source>
</evidence>
<dbReference type="PANTHER" id="PTHR43297">
    <property type="entry name" value="OLIGOPEPTIDE TRANSPORT ATP-BINDING PROTEIN APPD"/>
    <property type="match status" value="1"/>
</dbReference>
<proteinExistence type="inferred from homology"/>
<keyword evidence="5" id="KW-0547">Nucleotide-binding</keyword>
<evidence type="ECO:0000256" key="5">
    <source>
        <dbReference type="ARBA" id="ARBA00022741"/>
    </source>
</evidence>
<dbReference type="InterPro" id="IPR027417">
    <property type="entry name" value="P-loop_NTPase"/>
</dbReference>
<dbReference type="NCBIfam" id="NF007739">
    <property type="entry name" value="PRK10419.1"/>
    <property type="match status" value="2"/>
</dbReference>
<dbReference type="PROSITE" id="PS00211">
    <property type="entry name" value="ABC_TRANSPORTER_1"/>
    <property type="match status" value="2"/>
</dbReference>
<dbReference type="AlphaFoldDB" id="A0A9J6S536"/>
<protein>
    <recommendedName>
        <fullName evidence="8">ABC-type dipeptide transporter</fullName>
        <ecNumber evidence="8">7.4.2.9</ecNumber>
    </recommendedName>
</protein>
<evidence type="ECO:0000256" key="6">
    <source>
        <dbReference type="ARBA" id="ARBA00022840"/>
    </source>
</evidence>
<dbReference type="NCBIfam" id="NF008453">
    <property type="entry name" value="PRK11308.1"/>
    <property type="match status" value="2"/>
</dbReference>
<dbReference type="FunFam" id="3.40.50.300:FF:000016">
    <property type="entry name" value="Oligopeptide ABC transporter ATP-binding component"/>
    <property type="match status" value="1"/>
</dbReference>
<evidence type="ECO:0000256" key="2">
    <source>
        <dbReference type="ARBA" id="ARBA00005417"/>
    </source>
</evidence>
<evidence type="ECO:0000256" key="1">
    <source>
        <dbReference type="ARBA" id="ARBA00004417"/>
    </source>
</evidence>
<gene>
    <name evidence="11" type="ORF">GJJ18_23715</name>
</gene>
<feature type="domain" description="ABC transporter" evidence="10">
    <location>
        <begin position="275"/>
        <end position="527"/>
    </location>
</feature>
<dbReference type="InterPro" id="IPR013563">
    <property type="entry name" value="Oligopep_ABC_C"/>
</dbReference>
<dbReference type="InterPro" id="IPR003439">
    <property type="entry name" value="ABC_transporter-like_ATP-bd"/>
</dbReference>
<keyword evidence="6 11" id="KW-0067">ATP-binding</keyword>
<dbReference type="InterPro" id="IPR017871">
    <property type="entry name" value="ABC_transporter-like_CS"/>
</dbReference>
<dbReference type="PROSITE" id="PS50893">
    <property type="entry name" value="ABC_TRANSPORTER_2"/>
    <property type="match status" value="2"/>
</dbReference>
<organism evidence="11">
    <name type="scientific">Klebsiella pneumoniae</name>
    <dbReference type="NCBI Taxonomy" id="573"/>
    <lineage>
        <taxon>Bacteria</taxon>
        <taxon>Pseudomonadati</taxon>
        <taxon>Pseudomonadota</taxon>
        <taxon>Gammaproteobacteria</taxon>
        <taxon>Enterobacterales</taxon>
        <taxon>Enterobacteriaceae</taxon>
        <taxon>Klebsiella/Raoultella group</taxon>
        <taxon>Klebsiella</taxon>
        <taxon>Klebsiella pneumoniae complex</taxon>
    </lineage>
</organism>
<dbReference type="SUPFAM" id="SSF52540">
    <property type="entry name" value="P-loop containing nucleoside triphosphate hydrolases"/>
    <property type="match status" value="2"/>
</dbReference>
<dbReference type="Pfam" id="PF00005">
    <property type="entry name" value="ABC_tran"/>
    <property type="match status" value="2"/>
</dbReference>
<sequence length="546" mass="60121">MSLLQIAHLNVLFHRQNVQAVDDVSLTVAPGEVLALAGESGSGKSVTAAAILGLLPAGQATVNGSIVFDGQPLLHQSTARLNRLRGHDIAMVFQNSLSTLDPSWRVGKQLQHNLRRLHPALGRRALRDEALTWLTRMKIRQPEQVMALYPHQLSGGMRQRILIALAAMCRPRLLIADEPTTALDATVQREVLQLLKELCQQQQMALLIITHDFGVVAALSDRVAVMQHGRIVEQGSTADLIAAPQHPYTQSLLAAVPWPNTTPVAEYRDEDAPLLQTSGLGKDFWRRETRGWWPKKVAVTAVNDVSLTVQRGEIVGIIGESGSGKSTLARLLAQLIPDDRGEMRFAGALVSNKDRDSITALRCQLQCVFQDSLASFNPRLTLEEQLVRPQFRLGTVARRPQAVARARSLFSEVGLDAALLQRYPHQLSGGQRQRANIARALAVNPRFLLLDEPTSALDLTVQAQVMALLTRMHRQHALTCLFISHNLALVAQFCQRIVVMARGQIVDDFPRHALYAADRHPITRQLLAASYLLPTGASDAALKRFA</sequence>
<evidence type="ECO:0000256" key="8">
    <source>
        <dbReference type="ARBA" id="ARBA00038852"/>
    </source>
</evidence>
<dbReference type="GO" id="GO:0005886">
    <property type="term" value="C:plasma membrane"/>
    <property type="evidence" value="ECO:0007669"/>
    <property type="project" value="UniProtKB-SubCell"/>
</dbReference>
<dbReference type="PANTHER" id="PTHR43297:SF2">
    <property type="entry name" value="DIPEPTIDE TRANSPORT ATP-BINDING PROTEIN DPPD"/>
    <property type="match status" value="1"/>
</dbReference>
<keyword evidence="7" id="KW-0472">Membrane</keyword>
<comment type="subcellular location">
    <subcellularLocation>
        <location evidence="1">Cell inner membrane</location>
        <topology evidence="1">Peripheral membrane protein</topology>
    </subcellularLocation>
</comment>
<comment type="similarity">
    <text evidence="2">Belongs to the ABC transporter superfamily.</text>
</comment>
<evidence type="ECO:0000256" key="9">
    <source>
        <dbReference type="ARBA" id="ARBA00047356"/>
    </source>
</evidence>
<dbReference type="GO" id="GO:0016887">
    <property type="term" value="F:ATP hydrolysis activity"/>
    <property type="evidence" value="ECO:0007669"/>
    <property type="project" value="InterPro"/>
</dbReference>
<evidence type="ECO:0000256" key="4">
    <source>
        <dbReference type="ARBA" id="ARBA00022475"/>
    </source>
</evidence>
<dbReference type="GO" id="GO:0015833">
    <property type="term" value="P:peptide transport"/>
    <property type="evidence" value="ECO:0007669"/>
    <property type="project" value="InterPro"/>
</dbReference>
<accession>A0A9J6S536</accession>
<name>A0A9J6S536_KLEPN</name>
<dbReference type="SMART" id="SM00382">
    <property type="entry name" value="AAA"/>
    <property type="match status" value="2"/>
</dbReference>
<keyword evidence="4" id="KW-1003">Cell membrane</keyword>
<dbReference type="InterPro" id="IPR003593">
    <property type="entry name" value="AAA+_ATPase"/>
</dbReference>
<feature type="domain" description="ABC transporter" evidence="10">
    <location>
        <begin position="6"/>
        <end position="253"/>
    </location>
</feature>
<dbReference type="Pfam" id="PF08352">
    <property type="entry name" value="oligo_HPY"/>
    <property type="match status" value="1"/>
</dbReference>
<dbReference type="CDD" id="cd03257">
    <property type="entry name" value="ABC_NikE_OppD_transporters"/>
    <property type="match status" value="2"/>
</dbReference>
<comment type="catalytic activity">
    <reaction evidence="9">
        <text>a dipeptide(out) + ATP + H2O = a dipeptide(in) + ADP + phosphate + H(+)</text>
        <dbReference type="Rhea" id="RHEA:23120"/>
        <dbReference type="ChEBI" id="CHEBI:15377"/>
        <dbReference type="ChEBI" id="CHEBI:15378"/>
        <dbReference type="ChEBI" id="CHEBI:30616"/>
        <dbReference type="ChEBI" id="CHEBI:43474"/>
        <dbReference type="ChEBI" id="CHEBI:90799"/>
        <dbReference type="ChEBI" id="CHEBI:456216"/>
        <dbReference type="EC" id="7.4.2.9"/>
    </reaction>
</comment>